<comment type="caution">
    <text evidence="1">The sequence shown here is derived from an EMBL/GenBank/DDBJ whole genome shotgun (WGS) entry which is preliminary data.</text>
</comment>
<accession>A0ACB8V2W2</accession>
<name>A0ACB8V2W2_9EURO</name>
<sequence>MADVRALLRNELASRAHTVGKSGNKRKLDSNPPDIRKKLKPTEHAELLKSEAIARYQSSHSPEAHSLNTISPPSQAETDSAPPAEAATSNYLPLASQSIDEDEWAAFERDVAAPTRTKPPATLALHSNAVISAAPVSAAELAEREQEERDSNKKAREAELNGERDEATRSLEEEFDEMEQLDERVKRLKEKREEILKQKHERLSRISINSEKPDLNKRTGSALENDDEPVNREEDDLGEDDDDDDDDDDDWDWRFR</sequence>
<protein>
    <submittedName>
        <fullName evidence="1">Uncharacterized protein</fullName>
    </submittedName>
</protein>
<proteinExistence type="predicted"/>
<dbReference type="EMBL" id="JALBCA010000012">
    <property type="protein sequence ID" value="KAI2391323.1"/>
    <property type="molecule type" value="Genomic_DNA"/>
</dbReference>
<gene>
    <name evidence="1" type="ORF">LOY88_001147</name>
</gene>
<reference evidence="1" key="1">
    <citation type="journal article" date="2022" name="bioRxiv">
        <title>Population genetic analysis of Ophidiomyces ophidiicola, the causative agent of snake fungal disease, indicates recent introductions to the USA.</title>
        <authorList>
            <person name="Ladner J.T."/>
            <person name="Palmer J.M."/>
            <person name="Ettinger C.L."/>
            <person name="Stajich J.E."/>
            <person name="Farrell T.M."/>
            <person name="Glorioso B.M."/>
            <person name="Lawson B."/>
            <person name="Price S.J."/>
            <person name="Stengle A.G."/>
            <person name="Grear D.A."/>
            <person name="Lorch J.M."/>
        </authorList>
    </citation>
    <scope>NUCLEOTIDE SEQUENCE</scope>
    <source>
        <strain evidence="1">NWHC 24266-5</strain>
    </source>
</reference>
<organism evidence="1">
    <name type="scientific">Ophidiomyces ophidiicola</name>
    <dbReference type="NCBI Taxonomy" id="1387563"/>
    <lineage>
        <taxon>Eukaryota</taxon>
        <taxon>Fungi</taxon>
        <taxon>Dikarya</taxon>
        <taxon>Ascomycota</taxon>
        <taxon>Pezizomycotina</taxon>
        <taxon>Eurotiomycetes</taxon>
        <taxon>Eurotiomycetidae</taxon>
        <taxon>Onygenales</taxon>
        <taxon>Onygenaceae</taxon>
        <taxon>Ophidiomyces</taxon>
    </lineage>
</organism>
<evidence type="ECO:0000313" key="1">
    <source>
        <dbReference type="EMBL" id="KAI2391323.1"/>
    </source>
</evidence>